<feature type="signal peptide" evidence="1">
    <location>
        <begin position="1"/>
        <end position="22"/>
    </location>
</feature>
<evidence type="ECO:0000313" key="3">
    <source>
        <dbReference type="EMBL" id="SIP74687.1"/>
    </source>
</evidence>
<dbReference type="EMBL" id="FTLG01000223">
    <property type="protein sequence ID" value="SIP74687.1"/>
    <property type="molecule type" value="Genomic_DNA"/>
</dbReference>
<dbReference type="Pfam" id="PF07511">
    <property type="entry name" value="DUF1525"/>
    <property type="match status" value="1"/>
</dbReference>
<organism evidence="3 4">
    <name type="scientific">Xenorhabdus innexi</name>
    <dbReference type="NCBI Taxonomy" id="290109"/>
    <lineage>
        <taxon>Bacteria</taxon>
        <taxon>Pseudomonadati</taxon>
        <taxon>Pseudomonadota</taxon>
        <taxon>Gammaproteobacteria</taxon>
        <taxon>Enterobacterales</taxon>
        <taxon>Morganellaceae</taxon>
        <taxon>Xenorhabdus</taxon>
    </lineage>
</organism>
<accession>A0A1N6N0T0</accession>
<evidence type="ECO:0000313" key="2">
    <source>
        <dbReference type="EMBL" id="PHM26901.1"/>
    </source>
</evidence>
<dbReference type="OrthoDB" id="8448784at2"/>
<keyword evidence="5" id="KW-1185">Reference proteome</keyword>
<name>A0A1N6N0T0_9GAMM</name>
<gene>
    <name evidence="2" type="ORF">Xinn_03999</name>
    <name evidence="3" type="ORF">XIS1_780005</name>
</gene>
<dbReference type="InterPro" id="IPR011090">
    <property type="entry name" value="Integr_conj_element_PFL4709"/>
</dbReference>
<reference evidence="2 5" key="3">
    <citation type="journal article" date="2017" name="Nat. Microbiol.">
        <title>Natural product diversity associated with the nematode symbionts Photorhabdus and Xenorhabdus.</title>
        <authorList>
            <person name="Tobias N.J."/>
            <person name="Wolff H."/>
            <person name="Djahanschiri B."/>
            <person name="Grundmann F."/>
            <person name="Kronenwerth M."/>
            <person name="Shi Y.M."/>
            <person name="Simonyi S."/>
            <person name="Grun P."/>
            <person name="Shapiro-Ilan D."/>
            <person name="Pidot S.J."/>
            <person name="Stinear T.P."/>
            <person name="Ebersberger I."/>
            <person name="Bode H.B."/>
        </authorList>
    </citation>
    <scope>NUCLEOTIDE SEQUENCE [LARGE SCALE GENOMIC DNA]</scope>
    <source>
        <strain evidence="2 5">DSM 16336</strain>
    </source>
</reference>
<dbReference type="Proteomes" id="UP000224871">
    <property type="component" value="Unassembled WGS sequence"/>
</dbReference>
<reference evidence="4" key="1">
    <citation type="submission" date="2016-12" db="EMBL/GenBank/DDBJ databases">
        <authorList>
            <person name="Gaudriault S."/>
        </authorList>
    </citation>
    <scope>NUCLEOTIDE SEQUENCE [LARGE SCALE GENOMIC DNA]</scope>
    <source>
        <strain evidence="4">HGB1681 (deposited as PTA-6826 in the American Type Culture Collection)</strain>
    </source>
</reference>
<dbReference type="AlphaFoldDB" id="A0A1N6N0T0"/>
<evidence type="ECO:0000313" key="5">
    <source>
        <dbReference type="Proteomes" id="UP000224871"/>
    </source>
</evidence>
<dbReference type="RefSeq" id="WP_086954033.1">
    <property type="nucleotide sequence ID" value="NZ_CAWNQC010000023.1"/>
</dbReference>
<sequence>MKKQCSLLASFIAVVLASTAQASTVIYTDHKNPPSKIDSKEDIQVVWLDAPDVLSEDWFRSINVSVNPDNVSLITELLQSPEWREKEQSMFMAYQGITRAWELGIKKYPAIVIDDRYVVYGSTDITYVQALIDTHRRRGN</sequence>
<proteinExistence type="predicted"/>
<protein>
    <submittedName>
        <fullName evidence="2">Integrating conjugative element protein</fullName>
    </submittedName>
</protein>
<dbReference type="NCBIfam" id="TIGR03757">
    <property type="entry name" value="conj_TIGR03757"/>
    <property type="match status" value="1"/>
</dbReference>
<feature type="chain" id="PRO_5012568563" evidence="1">
    <location>
        <begin position="23"/>
        <end position="140"/>
    </location>
</feature>
<dbReference type="Proteomes" id="UP000196435">
    <property type="component" value="Unassembled WGS sequence"/>
</dbReference>
<evidence type="ECO:0000256" key="1">
    <source>
        <dbReference type="SAM" id="SignalP"/>
    </source>
</evidence>
<dbReference type="EMBL" id="NIBU01000119">
    <property type="protein sequence ID" value="PHM26901.1"/>
    <property type="molecule type" value="Genomic_DNA"/>
</dbReference>
<reference evidence="3" key="2">
    <citation type="submission" date="2016-12" db="EMBL/GenBank/DDBJ databases">
        <authorList>
            <person name="Song W.-J."/>
            <person name="Kurnit D.M."/>
        </authorList>
    </citation>
    <scope>NUCLEOTIDE SEQUENCE [LARGE SCALE GENOMIC DNA]</scope>
    <source>
        <strain evidence="3">HGB1681</strain>
    </source>
</reference>
<evidence type="ECO:0000313" key="4">
    <source>
        <dbReference type="Proteomes" id="UP000196435"/>
    </source>
</evidence>
<keyword evidence="1" id="KW-0732">Signal</keyword>